<dbReference type="InterPro" id="IPR025659">
    <property type="entry name" value="Tubby-like_C"/>
</dbReference>
<evidence type="ECO:0000313" key="5">
    <source>
        <dbReference type="Proteomes" id="UP000095038"/>
    </source>
</evidence>
<comment type="similarity">
    <text evidence="1 2">Belongs to the phospholipid scramblase family.</text>
</comment>
<dbReference type="GO" id="GO:1903147">
    <property type="term" value="P:negative regulation of autophagy of mitochondrion"/>
    <property type="evidence" value="ECO:0007669"/>
    <property type="project" value="EnsemblFungi"/>
</dbReference>
<dbReference type="STRING" id="1344418.A0A1D2VHS4"/>
<dbReference type="RefSeq" id="XP_020047511.1">
    <property type="nucleotide sequence ID" value="XM_020189251.1"/>
</dbReference>
<proteinExistence type="inferred from homology"/>
<feature type="compositionally biased region" description="Polar residues" evidence="3">
    <location>
        <begin position="58"/>
        <end position="67"/>
    </location>
</feature>
<protein>
    <recommendedName>
        <fullName evidence="2">Phospholipid scramblase</fullName>
    </recommendedName>
</protein>
<dbReference type="PANTHER" id="PTHR23248:SF9">
    <property type="entry name" value="PHOSPHOLIPID SCRAMBLASE"/>
    <property type="match status" value="1"/>
</dbReference>
<evidence type="ECO:0000313" key="4">
    <source>
        <dbReference type="EMBL" id="ODV61204.1"/>
    </source>
</evidence>
<dbReference type="SUPFAM" id="SSF54518">
    <property type="entry name" value="Tubby C-terminal domain-like"/>
    <property type="match status" value="1"/>
</dbReference>
<dbReference type="OrthoDB" id="191150at2759"/>
<dbReference type="GO" id="GO:0005886">
    <property type="term" value="C:plasma membrane"/>
    <property type="evidence" value="ECO:0007669"/>
    <property type="project" value="TreeGrafter"/>
</dbReference>
<dbReference type="EMBL" id="KV454480">
    <property type="protein sequence ID" value="ODV61204.1"/>
    <property type="molecule type" value="Genomic_DNA"/>
</dbReference>
<feature type="region of interest" description="Disordered" evidence="3">
    <location>
        <begin position="26"/>
        <end position="67"/>
    </location>
</feature>
<gene>
    <name evidence="4" type="ORF">ASCRUDRAFT_147565</name>
</gene>
<dbReference type="GO" id="GO:0017128">
    <property type="term" value="F:phospholipid scramblase activity"/>
    <property type="evidence" value="ECO:0007669"/>
    <property type="project" value="InterPro"/>
</dbReference>
<keyword evidence="5" id="KW-1185">Reference proteome</keyword>
<dbReference type="PANTHER" id="PTHR23248">
    <property type="entry name" value="PHOSPHOLIPID SCRAMBLASE-RELATED"/>
    <property type="match status" value="1"/>
</dbReference>
<dbReference type="InParanoid" id="A0A1D2VHS4"/>
<evidence type="ECO:0000256" key="2">
    <source>
        <dbReference type="RuleBase" id="RU363116"/>
    </source>
</evidence>
<dbReference type="InterPro" id="IPR005552">
    <property type="entry name" value="Scramblase"/>
</dbReference>
<dbReference type="GO" id="GO:0034599">
    <property type="term" value="P:cellular response to oxidative stress"/>
    <property type="evidence" value="ECO:0007669"/>
    <property type="project" value="EnsemblFungi"/>
</dbReference>
<sequence length="339" mass="39130">MFKQLLKSEKSLLPSTPMKSLISTPKRFYSSRAPPPPPFRRIRRAPSREAPRVRIINPHNNKSYENQSYTIPKQPEVFVPEGKSATIKHSDPIATLLSQPTLVIERKIEMMNVFLGLEQPNKYVVMDVNGNPLAYMQERDLGILKAVMRQIYRLHRPFSVDVFDLQDNLLLTIQRPFSFINSHIKAILPNIQNPYCKNDQDGMIIGETIQSWHPWRRRYNLFLSEDSVGESFNQFGEIDARILSFDFPIKNEKNQIIGSVDRNWVGLGRELFTDTGVYILRMDPISFSGLPEDQYPNVSNEKLSLDQRAVLLANAISIDFDYFSRHSNANGMMSFQSYE</sequence>
<dbReference type="Proteomes" id="UP000095038">
    <property type="component" value="Unassembled WGS sequence"/>
</dbReference>
<dbReference type="GO" id="GO:0034605">
    <property type="term" value="P:cellular response to heat"/>
    <property type="evidence" value="ECO:0007669"/>
    <property type="project" value="EnsemblFungi"/>
</dbReference>
<organism evidence="4 5">
    <name type="scientific">Ascoidea rubescens DSM 1968</name>
    <dbReference type="NCBI Taxonomy" id="1344418"/>
    <lineage>
        <taxon>Eukaryota</taxon>
        <taxon>Fungi</taxon>
        <taxon>Dikarya</taxon>
        <taxon>Ascomycota</taxon>
        <taxon>Saccharomycotina</taxon>
        <taxon>Saccharomycetes</taxon>
        <taxon>Ascoideaceae</taxon>
        <taxon>Ascoidea</taxon>
    </lineage>
</organism>
<evidence type="ECO:0000256" key="3">
    <source>
        <dbReference type="SAM" id="MobiDB-lite"/>
    </source>
</evidence>
<accession>A0A1D2VHS4</accession>
<dbReference type="FunCoup" id="A0A1D2VHS4">
    <property type="interactions" value="163"/>
</dbReference>
<evidence type="ECO:0000256" key="1">
    <source>
        <dbReference type="ARBA" id="ARBA00005350"/>
    </source>
</evidence>
<name>A0A1D2VHS4_9ASCO</name>
<dbReference type="AlphaFoldDB" id="A0A1D2VHS4"/>
<dbReference type="Pfam" id="PF03803">
    <property type="entry name" value="Scramblase"/>
    <property type="match status" value="1"/>
</dbReference>
<reference evidence="5" key="1">
    <citation type="submission" date="2016-05" db="EMBL/GenBank/DDBJ databases">
        <title>Comparative genomics of biotechnologically important yeasts.</title>
        <authorList>
            <consortium name="DOE Joint Genome Institute"/>
            <person name="Riley R."/>
            <person name="Haridas S."/>
            <person name="Wolfe K.H."/>
            <person name="Lopes M.R."/>
            <person name="Hittinger C.T."/>
            <person name="Goker M."/>
            <person name="Salamov A."/>
            <person name="Wisecaver J."/>
            <person name="Long T.M."/>
            <person name="Aerts A.L."/>
            <person name="Barry K."/>
            <person name="Choi C."/>
            <person name="Clum A."/>
            <person name="Coughlan A.Y."/>
            <person name="Deshpande S."/>
            <person name="Douglass A.P."/>
            <person name="Hanson S.J."/>
            <person name="Klenk H.-P."/>
            <person name="Labutti K."/>
            <person name="Lapidus A."/>
            <person name="Lindquist E."/>
            <person name="Lipzen A."/>
            <person name="Meier-Kolthoff J.P."/>
            <person name="Ohm R.A."/>
            <person name="Otillar R.P."/>
            <person name="Pangilinan J."/>
            <person name="Peng Y."/>
            <person name="Rokas A."/>
            <person name="Rosa C.A."/>
            <person name="Scheuner C."/>
            <person name="Sibirny A.A."/>
            <person name="Slot J.C."/>
            <person name="Stielow J.B."/>
            <person name="Sun H."/>
            <person name="Kurtzman C.P."/>
            <person name="Blackwell M."/>
            <person name="Grigoriev I.V."/>
            <person name="Jeffries T.W."/>
        </authorList>
    </citation>
    <scope>NUCLEOTIDE SEQUENCE [LARGE SCALE GENOMIC DNA]</scope>
    <source>
        <strain evidence="5">DSM 1968</strain>
    </source>
</reference>
<dbReference type="GeneID" id="30962887"/>